<dbReference type="InterPro" id="IPR001387">
    <property type="entry name" value="Cro/C1-type_HTH"/>
</dbReference>
<protein>
    <recommendedName>
        <fullName evidence="2">HTH cro/C1-type domain-containing protein</fullName>
    </recommendedName>
</protein>
<proteinExistence type="predicted"/>
<organism evidence="3 4">
    <name type="scientific">Marinomonas pontica</name>
    <dbReference type="NCBI Taxonomy" id="264739"/>
    <lineage>
        <taxon>Bacteria</taxon>
        <taxon>Pseudomonadati</taxon>
        <taxon>Pseudomonadota</taxon>
        <taxon>Gammaproteobacteria</taxon>
        <taxon>Oceanospirillales</taxon>
        <taxon>Oceanospirillaceae</taxon>
        <taxon>Marinomonas</taxon>
    </lineage>
</organism>
<evidence type="ECO:0000259" key="2">
    <source>
        <dbReference type="PROSITE" id="PS50943"/>
    </source>
</evidence>
<accession>A0ABN6WM80</accession>
<dbReference type="SUPFAM" id="SSF47413">
    <property type="entry name" value="lambda repressor-like DNA-binding domains"/>
    <property type="match status" value="1"/>
</dbReference>
<dbReference type="Gene3D" id="1.10.260.40">
    <property type="entry name" value="lambda repressor-like DNA-binding domains"/>
    <property type="match status" value="1"/>
</dbReference>
<feature type="domain" description="HTH cro/C1-type" evidence="2">
    <location>
        <begin position="13"/>
        <end position="67"/>
    </location>
</feature>
<dbReference type="EMBL" id="AP027271">
    <property type="protein sequence ID" value="BDX02540.1"/>
    <property type="molecule type" value="Genomic_DNA"/>
</dbReference>
<evidence type="ECO:0000313" key="4">
    <source>
        <dbReference type="Proteomes" id="UP001307608"/>
    </source>
</evidence>
<dbReference type="Gene3D" id="2.60.120.10">
    <property type="entry name" value="Jelly Rolls"/>
    <property type="match status" value="1"/>
</dbReference>
<keyword evidence="4" id="KW-1185">Reference proteome</keyword>
<keyword evidence="1" id="KW-0238">DNA-binding</keyword>
<sequence>MNKPILNSLGRNLQNLRLAQGLSLSKLAQDAGIAKSNLSKIEQGDGNPTLETIWRLAVQLQVPFGDLVARVQSPLGENGVQVKLIDQGSDNPRVDVYWVSCAPNTIKQSEPHLTGTKESITIISGAIQAGESDRLQQLAAGETLTFSADKPHCYQTGDLWATLLMVITYPKQES</sequence>
<evidence type="ECO:0000313" key="3">
    <source>
        <dbReference type="EMBL" id="BDX02540.1"/>
    </source>
</evidence>
<dbReference type="InterPro" id="IPR011051">
    <property type="entry name" value="RmlC_Cupin_sf"/>
</dbReference>
<dbReference type="RefSeq" id="WP_338266400.1">
    <property type="nucleotide sequence ID" value="NZ_AP027271.1"/>
</dbReference>
<name>A0ABN6WM80_9GAMM</name>
<dbReference type="CDD" id="cd02209">
    <property type="entry name" value="cupin_XRE_C"/>
    <property type="match status" value="1"/>
</dbReference>
<gene>
    <name evidence="3" type="ORF">MACH16_12880</name>
</gene>
<dbReference type="InterPro" id="IPR050807">
    <property type="entry name" value="TransReg_Diox_bact_type"/>
</dbReference>
<dbReference type="SMART" id="SM00530">
    <property type="entry name" value="HTH_XRE"/>
    <property type="match status" value="1"/>
</dbReference>
<evidence type="ECO:0000256" key="1">
    <source>
        <dbReference type="ARBA" id="ARBA00023125"/>
    </source>
</evidence>
<dbReference type="CDD" id="cd00093">
    <property type="entry name" value="HTH_XRE"/>
    <property type="match status" value="1"/>
</dbReference>
<dbReference type="Proteomes" id="UP001307608">
    <property type="component" value="Chromosome"/>
</dbReference>
<dbReference type="InterPro" id="IPR010982">
    <property type="entry name" value="Lambda_DNA-bd_dom_sf"/>
</dbReference>
<dbReference type="PANTHER" id="PTHR46797">
    <property type="entry name" value="HTH-TYPE TRANSCRIPTIONAL REGULATOR"/>
    <property type="match status" value="1"/>
</dbReference>
<dbReference type="InterPro" id="IPR014710">
    <property type="entry name" value="RmlC-like_jellyroll"/>
</dbReference>
<dbReference type="PANTHER" id="PTHR46797:SF1">
    <property type="entry name" value="METHYLPHOSPHONATE SYNTHASE"/>
    <property type="match status" value="1"/>
</dbReference>
<dbReference type="PROSITE" id="PS50943">
    <property type="entry name" value="HTH_CROC1"/>
    <property type="match status" value="1"/>
</dbReference>
<reference evidence="3 4" key="1">
    <citation type="submission" date="2023-01" db="EMBL/GenBank/DDBJ databases">
        <title>Complete genome sequence of Marinomonas pontica strain 200518_36.</title>
        <authorList>
            <person name="Ueki S."/>
            <person name="Gajardo G."/>
            <person name="Maruyama F."/>
        </authorList>
    </citation>
    <scope>NUCLEOTIDE SEQUENCE [LARGE SCALE GENOMIC DNA]</scope>
    <source>
        <strain evidence="3 4">200518_36</strain>
    </source>
</reference>
<dbReference type="Pfam" id="PF01381">
    <property type="entry name" value="HTH_3"/>
    <property type="match status" value="1"/>
</dbReference>
<dbReference type="SUPFAM" id="SSF51182">
    <property type="entry name" value="RmlC-like cupins"/>
    <property type="match status" value="1"/>
</dbReference>